<organism evidence="1 2">
    <name type="scientific">Clunio marinus</name>
    <dbReference type="NCBI Taxonomy" id="568069"/>
    <lineage>
        <taxon>Eukaryota</taxon>
        <taxon>Metazoa</taxon>
        <taxon>Ecdysozoa</taxon>
        <taxon>Arthropoda</taxon>
        <taxon>Hexapoda</taxon>
        <taxon>Insecta</taxon>
        <taxon>Pterygota</taxon>
        <taxon>Neoptera</taxon>
        <taxon>Endopterygota</taxon>
        <taxon>Diptera</taxon>
        <taxon>Nematocera</taxon>
        <taxon>Chironomoidea</taxon>
        <taxon>Chironomidae</taxon>
        <taxon>Clunio</taxon>
    </lineage>
</organism>
<accession>A0A1J1IQT5</accession>
<evidence type="ECO:0000313" key="2">
    <source>
        <dbReference type="Proteomes" id="UP000183832"/>
    </source>
</evidence>
<evidence type="ECO:0000313" key="1">
    <source>
        <dbReference type="EMBL" id="CRL02106.1"/>
    </source>
</evidence>
<proteinExistence type="predicted"/>
<sequence length="67" mass="7757">MTFKSMHNSFQVSTVGVYISCNKNNKEEVNEMQNYLTGYKVTILFAPPKLKLRDQIALIKKHILLNI</sequence>
<dbReference type="EMBL" id="CVRI01000057">
    <property type="protein sequence ID" value="CRL02106.1"/>
    <property type="molecule type" value="Genomic_DNA"/>
</dbReference>
<dbReference type="Proteomes" id="UP000183832">
    <property type="component" value="Unassembled WGS sequence"/>
</dbReference>
<name>A0A1J1IQT5_9DIPT</name>
<protein>
    <submittedName>
        <fullName evidence="1">CLUMA_CG015688, isoform A</fullName>
    </submittedName>
</protein>
<keyword evidence="2" id="KW-1185">Reference proteome</keyword>
<dbReference type="AlphaFoldDB" id="A0A1J1IQT5"/>
<reference evidence="1 2" key="1">
    <citation type="submission" date="2015-04" db="EMBL/GenBank/DDBJ databases">
        <authorList>
            <person name="Syromyatnikov M.Y."/>
            <person name="Popov V.N."/>
        </authorList>
    </citation>
    <scope>NUCLEOTIDE SEQUENCE [LARGE SCALE GENOMIC DNA]</scope>
</reference>
<gene>
    <name evidence="1" type="ORF">CLUMA_CG015688</name>
</gene>